<dbReference type="Pfam" id="PF01248">
    <property type="entry name" value="Ribosomal_L7Ae"/>
    <property type="match status" value="1"/>
</dbReference>
<keyword evidence="3" id="KW-1185">Reference proteome</keyword>
<reference evidence="2 3" key="1">
    <citation type="submission" date="2018-06" db="EMBL/GenBank/DDBJ databases">
        <authorList>
            <consortium name="Pathogen Informatics"/>
            <person name="Doyle S."/>
        </authorList>
    </citation>
    <scope>NUCLEOTIDE SEQUENCE [LARGE SCALE GENOMIC DNA]</scope>
    <source>
        <strain evidence="2 3">NCTC12020</strain>
    </source>
</reference>
<dbReference type="OrthoDB" id="1634364at2"/>
<dbReference type="RefSeq" id="WP_115310802.1">
    <property type="nucleotide sequence ID" value="NZ_UHIO01000001.1"/>
</dbReference>
<sequence length="81" mass="8816">MEIEVLTSAKKTIGAKQTSKAIMRGEVQMVFVANNSDDRVVLPILELCEKQAVPVNQEYSMEELGKAGKIKVKAAAIGVLR</sequence>
<organism evidence="2 3">
    <name type="scientific">Veillonella criceti</name>
    <dbReference type="NCBI Taxonomy" id="103891"/>
    <lineage>
        <taxon>Bacteria</taxon>
        <taxon>Bacillati</taxon>
        <taxon>Bacillota</taxon>
        <taxon>Negativicutes</taxon>
        <taxon>Veillonellales</taxon>
        <taxon>Veillonellaceae</taxon>
        <taxon>Veillonella</taxon>
    </lineage>
</organism>
<feature type="domain" description="Ribosomal protein eL8/eL30/eS12/Gadd45" evidence="1">
    <location>
        <begin position="10"/>
        <end position="78"/>
    </location>
</feature>
<evidence type="ECO:0000313" key="3">
    <source>
        <dbReference type="Proteomes" id="UP000255367"/>
    </source>
</evidence>
<evidence type="ECO:0000313" key="2">
    <source>
        <dbReference type="EMBL" id="SUP44523.1"/>
    </source>
</evidence>
<gene>
    <name evidence="2" type="primary">rplGB</name>
    <name evidence="2" type="ORF">NCTC12020_01701</name>
</gene>
<name>A0A380NM71_9FIRM</name>
<dbReference type="AlphaFoldDB" id="A0A380NM71"/>
<dbReference type="Gene3D" id="3.30.1330.30">
    <property type="match status" value="1"/>
</dbReference>
<protein>
    <submittedName>
        <fullName evidence="2">Ribosome-associated protein L7Ae-like</fullName>
    </submittedName>
</protein>
<dbReference type="Proteomes" id="UP000255367">
    <property type="component" value="Unassembled WGS sequence"/>
</dbReference>
<dbReference type="InterPro" id="IPR029064">
    <property type="entry name" value="Ribosomal_eL30-like_sf"/>
</dbReference>
<accession>A0A380NM71</accession>
<dbReference type="InterPro" id="IPR004038">
    <property type="entry name" value="Ribosomal_eL8/eL30/eS12/Gad45"/>
</dbReference>
<evidence type="ECO:0000259" key="1">
    <source>
        <dbReference type="Pfam" id="PF01248"/>
    </source>
</evidence>
<dbReference type="EMBL" id="UHIO01000001">
    <property type="protein sequence ID" value="SUP44523.1"/>
    <property type="molecule type" value="Genomic_DNA"/>
</dbReference>
<proteinExistence type="predicted"/>
<dbReference type="SUPFAM" id="SSF55315">
    <property type="entry name" value="L30e-like"/>
    <property type="match status" value="1"/>
</dbReference>